<organism evidence="8 9">
    <name type="scientific">Roseiflexus castenholzii (strain DSM 13941 / HLO8)</name>
    <dbReference type="NCBI Taxonomy" id="383372"/>
    <lineage>
        <taxon>Bacteria</taxon>
        <taxon>Bacillati</taxon>
        <taxon>Chloroflexota</taxon>
        <taxon>Chloroflexia</taxon>
        <taxon>Chloroflexales</taxon>
        <taxon>Roseiflexineae</taxon>
        <taxon>Roseiflexaceae</taxon>
        <taxon>Roseiflexus</taxon>
    </lineage>
</organism>
<dbReference type="RefSeq" id="WP_012119606.1">
    <property type="nucleotide sequence ID" value="NC_009767.1"/>
</dbReference>
<evidence type="ECO:0000259" key="7">
    <source>
        <dbReference type="SMART" id="SM00382"/>
    </source>
</evidence>
<accession>A7NI76</accession>
<keyword evidence="9" id="KW-1185">Reference proteome</keyword>
<dbReference type="Gene3D" id="1.10.8.60">
    <property type="match status" value="1"/>
</dbReference>
<dbReference type="HOGENOM" id="CLU_017985_0_3_0"/>
<dbReference type="GO" id="GO:0003677">
    <property type="term" value="F:DNA binding"/>
    <property type="evidence" value="ECO:0007669"/>
    <property type="project" value="InterPro"/>
</dbReference>
<dbReference type="Gene3D" id="1.10.3710.10">
    <property type="entry name" value="DNA polymerase III clamp loader subunits, C-terminal domain"/>
    <property type="match status" value="2"/>
</dbReference>
<feature type="region of interest" description="Disordered" evidence="6">
    <location>
        <begin position="482"/>
        <end position="544"/>
    </location>
</feature>
<keyword evidence="4" id="KW-0547">Nucleotide-binding</keyword>
<dbReference type="GO" id="GO:0000731">
    <property type="term" value="P:DNA synthesis involved in DNA repair"/>
    <property type="evidence" value="ECO:0007669"/>
    <property type="project" value="TreeGrafter"/>
</dbReference>
<dbReference type="InterPro" id="IPR008824">
    <property type="entry name" value="RuvB-like_N"/>
</dbReference>
<dbReference type="FunFam" id="1.20.272.10:FF:000001">
    <property type="entry name" value="Putative AAA family ATPase"/>
    <property type="match status" value="1"/>
</dbReference>
<evidence type="ECO:0000256" key="1">
    <source>
        <dbReference type="ARBA" id="ARBA00002393"/>
    </source>
</evidence>
<dbReference type="Gene3D" id="3.40.50.300">
    <property type="entry name" value="P-loop containing nucleotide triphosphate hydrolases"/>
    <property type="match status" value="1"/>
</dbReference>
<dbReference type="STRING" id="383372.Rcas_1076"/>
<dbReference type="InterPro" id="IPR051314">
    <property type="entry name" value="AAA_ATPase_RarA/MGS1/WRNIP1"/>
</dbReference>
<dbReference type="GO" id="GO:0008047">
    <property type="term" value="F:enzyme activator activity"/>
    <property type="evidence" value="ECO:0007669"/>
    <property type="project" value="TreeGrafter"/>
</dbReference>
<dbReference type="SUPFAM" id="SSF52540">
    <property type="entry name" value="P-loop containing nucleoside triphosphate hydrolases"/>
    <property type="match status" value="1"/>
</dbReference>
<name>A7NI76_ROSCS</name>
<dbReference type="PANTHER" id="PTHR13779:SF7">
    <property type="entry name" value="ATPASE WRNIP1"/>
    <property type="match status" value="1"/>
</dbReference>
<evidence type="ECO:0000313" key="9">
    <source>
        <dbReference type="Proteomes" id="UP000000263"/>
    </source>
</evidence>
<dbReference type="FunFam" id="3.40.50.300:FF:000137">
    <property type="entry name" value="Replication-associated recombination protein A"/>
    <property type="match status" value="1"/>
</dbReference>
<dbReference type="GO" id="GO:0017116">
    <property type="term" value="F:single-stranded DNA helicase activity"/>
    <property type="evidence" value="ECO:0007669"/>
    <property type="project" value="TreeGrafter"/>
</dbReference>
<dbReference type="SUPFAM" id="SSF48019">
    <property type="entry name" value="post-AAA+ oligomerization domain-like"/>
    <property type="match status" value="2"/>
</dbReference>
<evidence type="ECO:0000256" key="5">
    <source>
        <dbReference type="ARBA" id="ARBA00022840"/>
    </source>
</evidence>
<comment type="function">
    <text evidence="1">DNA-dependent ATPase that plays important roles in cellular responses to stalled DNA replication processes.</text>
</comment>
<comment type="similarity">
    <text evidence="2">Belongs to the AAA ATPase family. RarA/MGS1/WRNIP1 subfamily.</text>
</comment>
<sequence>MPRNQKTLFDTQREEALSRQAPLAARMRPRALDEFVGQDHIVGEGKLLRRAITNDALFSIILWGPPGSGKTTLARIIADTTHAHFEQLSAVSAGVADLRRVVKEAQDRLGMFQQRTIVFIDEIHRFNKAQQDAILPYVEDGTIILIGATTENPSFEVNPALRSRARVFVLESLTDEQIGVIVDRALTDAERGLGALNVLLAADARGYLINMSNGDARTALNALEAAALAKSPGIGGKRLLTVDDIRDALQSRAVQYDKNGELHYDAISALHKSVRDSDPDAALYWLGRMLDGGEDPLYIARRVVRMAIEDIGMADPHALPLTIAAQQAVHFLGQPEGDLALAQAVVYLAQAPKSNAVYVAYAAALNDVAETRNEPVPLHLRNAPTALMKRLGYARGYKYAHDDDDAQAETRNEPVPLHLRNAPTALMKRLGYARGYKYAHDDDDAQVEQEHFPPNLRGRRYYEPTGRGFEATVRERLAWRDARASHGTAKGVSREERTRSATGQNHTPSDLDPQALAGEEPQIPADDVAETRHVSRSPSRRRSK</sequence>
<dbReference type="PANTHER" id="PTHR13779">
    <property type="entry name" value="WERNER HELICASE-INTERACTING PROTEIN 1 FAMILY MEMBER"/>
    <property type="match status" value="1"/>
</dbReference>
<dbReference type="Gene3D" id="1.20.272.10">
    <property type="match status" value="1"/>
</dbReference>
<feature type="compositionally biased region" description="Basic residues" evidence="6">
    <location>
        <begin position="534"/>
        <end position="544"/>
    </location>
</feature>
<evidence type="ECO:0000256" key="6">
    <source>
        <dbReference type="SAM" id="MobiDB-lite"/>
    </source>
</evidence>
<feature type="domain" description="AAA+ ATPase" evidence="7">
    <location>
        <begin position="56"/>
        <end position="173"/>
    </location>
</feature>
<dbReference type="InterPro" id="IPR003593">
    <property type="entry name" value="AAA+_ATPase"/>
</dbReference>
<keyword evidence="3" id="KW-0235">DNA replication</keyword>
<dbReference type="InterPro" id="IPR008921">
    <property type="entry name" value="DNA_pol3_clamp-load_cplx_C"/>
</dbReference>
<dbReference type="OrthoDB" id="9778364at2"/>
<dbReference type="CDD" id="cd18139">
    <property type="entry name" value="HLD_clamp_RarA"/>
    <property type="match status" value="1"/>
</dbReference>
<dbReference type="InterPro" id="IPR021886">
    <property type="entry name" value="MgsA_C"/>
</dbReference>
<dbReference type="GO" id="GO:0006261">
    <property type="term" value="P:DNA-templated DNA replication"/>
    <property type="evidence" value="ECO:0007669"/>
    <property type="project" value="TreeGrafter"/>
</dbReference>
<evidence type="ECO:0000256" key="4">
    <source>
        <dbReference type="ARBA" id="ARBA00022741"/>
    </source>
</evidence>
<dbReference type="CDD" id="cd00009">
    <property type="entry name" value="AAA"/>
    <property type="match status" value="1"/>
</dbReference>
<proteinExistence type="inferred from homology"/>
<dbReference type="EMBL" id="CP000804">
    <property type="protein sequence ID" value="ABU57176.1"/>
    <property type="molecule type" value="Genomic_DNA"/>
</dbReference>
<reference evidence="8 9" key="1">
    <citation type="submission" date="2007-08" db="EMBL/GenBank/DDBJ databases">
        <title>Complete sequence of Roseiflexus castenholzii DSM 13941.</title>
        <authorList>
            <consortium name="US DOE Joint Genome Institute"/>
            <person name="Copeland A."/>
            <person name="Lucas S."/>
            <person name="Lapidus A."/>
            <person name="Barry K."/>
            <person name="Glavina del Rio T."/>
            <person name="Dalin E."/>
            <person name="Tice H."/>
            <person name="Pitluck S."/>
            <person name="Thompson L.S."/>
            <person name="Brettin T."/>
            <person name="Bruce D."/>
            <person name="Detter J.C."/>
            <person name="Han C."/>
            <person name="Tapia R."/>
            <person name="Schmutz J."/>
            <person name="Larimer F."/>
            <person name="Land M."/>
            <person name="Hauser L."/>
            <person name="Kyrpides N."/>
            <person name="Mikhailova N."/>
            <person name="Bryant D.A."/>
            <person name="Hanada S."/>
            <person name="Tsukatani Y."/>
            <person name="Richardson P."/>
        </authorList>
    </citation>
    <scope>NUCLEOTIDE SEQUENCE [LARGE SCALE GENOMIC DNA]</scope>
    <source>
        <strain evidence="9">DSM 13941 / HLO8</strain>
    </source>
</reference>
<dbReference type="KEGG" id="rca:Rcas_1076"/>
<keyword evidence="5" id="KW-0067">ATP-binding</keyword>
<protein>
    <submittedName>
        <fullName evidence="8">AAA ATPase central domain protein</fullName>
    </submittedName>
</protein>
<evidence type="ECO:0000313" key="8">
    <source>
        <dbReference type="EMBL" id="ABU57176.1"/>
    </source>
</evidence>
<dbReference type="GO" id="GO:0009378">
    <property type="term" value="F:four-way junction helicase activity"/>
    <property type="evidence" value="ECO:0007669"/>
    <property type="project" value="InterPro"/>
</dbReference>
<dbReference type="eggNOG" id="COG2256">
    <property type="taxonomic scope" value="Bacteria"/>
</dbReference>
<gene>
    <name evidence="8" type="ordered locus">Rcas_1076</name>
</gene>
<dbReference type="GO" id="GO:0006310">
    <property type="term" value="P:DNA recombination"/>
    <property type="evidence" value="ECO:0007669"/>
    <property type="project" value="InterPro"/>
</dbReference>
<dbReference type="SMART" id="SM00382">
    <property type="entry name" value="AAA"/>
    <property type="match status" value="1"/>
</dbReference>
<dbReference type="InterPro" id="IPR032423">
    <property type="entry name" value="AAA_assoc_2"/>
</dbReference>
<dbReference type="AlphaFoldDB" id="A7NI76"/>
<feature type="region of interest" description="Disordered" evidence="6">
    <location>
        <begin position="442"/>
        <end position="463"/>
    </location>
</feature>
<dbReference type="InterPro" id="IPR027417">
    <property type="entry name" value="P-loop_NTPase"/>
</dbReference>
<dbReference type="Proteomes" id="UP000000263">
    <property type="component" value="Chromosome"/>
</dbReference>
<evidence type="ECO:0000256" key="3">
    <source>
        <dbReference type="ARBA" id="ARBA00022705"/>
    </source>
</evidence>
<dbReference type="Pfam" id="PF16193">
    <property type="entry name" value="AAA_assoc_2"/>
    <property type="match status" value="1"/>
</dbReference>
<evidence type="ECO:0000256" key="2">
    <source>
        <dbReference type="ARBA" id="ARBA00008959"/>
    </source>
</evidence>
<dbReference type="Pfam" id="PF05496">
    <property type="entry name" value="RuvB_N"/>
    <property type="match status" value="1"/>
</dbReference>
<dbReference type="GO" id="GO:0005524">
    <property type="term" value="F:ATP binding"/>
    <property type="evidence" value="ECO:0007669"/>
    <property type="project" value="UniProtKB-KW"/>
</dbReference>
<dbReference type="Pfam" id="PF12002">
    <property type="entry name" value="MgsA_C"/>
    <property type="match status" value="2"/>
</dbReference>